<dbReference type="GO" id="GO:0006520">
    <property type="term" value="P:amino acid metabolic process"/>
    <property type="evidence" value="ECO:0007669"/>
    <property type="project" value="InterPro"/>
</dbReference>
<name>A0A371NDE2_9EURY</name>
<dbReference type="UniPathway" id="UPA00070">
    <property type="reaction ID" value="UER00116"/>
</dbReference>
<comment type="caution">
    <text evidence="10">The sequence shown here is derived from an EMBL/GenBank/DDBJ whole genome shotgun (WGS) entry which is preliminary data.</text>
</comment>
<comment type="pathway">
    <text evidence="1 7">Pyrimidine metabolism; UMP biosynthesis via de novo pathway; (S)-dihydroorotate from bicarbonate: step 2/3.</text>
</comment>
<feature type="domain" description="Aspartate/ornithine carbamoyltransferase Asp/Orn-binding" evidence="8">
    <location>
        <begin position="153"/>
        <end position="298"/>
    </location>
</feature>
<evidence type="ECO:0000256" key="1">
    <source>
        <dbReference type="ARBA" id="ARBA00004852"/>
    </source>
</evidence>
<dbReference type="AlphaFoldDB" id="A0A371NDE2"/>
<evidence type="ECO:0000256" key="2">
    <source>
        <dbReference type="ARBA" id="ARBA00008896"/>
    </source>
</evidence>
<feature type="binding site" evidence="7">
    <location>
        <position position="132"/>
    </location>
    <ligand>
        <name>carbamoyl phosphate</name>
        <dbReference type="ChEBI" id="CHEBI:58228"/>
    </ligand>
</feature>
<dbReference type="PRINTS" id="PR00100">
    <property type="entry name" value="AOTCASE"/>
</dbReference>
<feature type="binding site" evidence="7">
    <location>
        <position position="55"/>
    </location>
    <ligand>
        <name>carbamoyl phosphate</name>
        <dbReference type="ChEBI" id="CHEBI:58228"/>
    </ligand>
</feature>
<keyword evidence="3 7" id="KW-0808">Transferase</keyword>
<dbReference type="InterPro" id="IPR006132">
    <property type="entry name" value="Asp/Orn_carbamoyltranf_P-bd"/>
</dbReference>
<feature type="binding site" evidence="7">
    <location>
        <position position="104"/>
    </location>
    <ligand>
        <name>carbamoyl phosphate</name>
        <dbReference type="ChEBI" id="CHEBI:58228"/>
    </ligand>
</feature>
<dbReference type="PROSITE" id="PS00097">
    <property type="entry name" value="CARBAMOYLTRANSFERASE"/>
    <property type="match status" value="1"/>
</dbReference>
<dbReference type="InterPro" id="IPR006131">
    <property type="entry name" value="Asp_carbamoyltransf_Asp/Orn-bd"/>
</dbReference>
<dbReference type="FunFam" id="3.40.50.1370:FF:000002">
    <property type="entry name" value="Aspartate carbamoyltransferase 2"/>
    <property type="match status" value="1"/>
</dbReference>
<dbReference type="NCBIfam" id="TIGR00670">
    <property type="entry name" value="asp_carb_tr"/>
    <property type="match status" value="1"/>
</dbReference>
<dbReference type="InterPro" id="IPR002082">
    <property type="entry name" value="Asp_carbamoyltransf"/>
</dbReference>
<accession>A0A371NDE2</accession>
<dbReference type="PANTHER" id="PTHR45753:SF6">
    <property type="entry name" value="ASPARTATE CARBAMOYLTRANSFERASE"/>
    <property type="match status" value="1"/>
</dbReference>
<evidence type="ECO:0000256" key="6">
    <source>
        <dbReference type="ARBA" id="ARBA00048859"/>
    </source>
</evidence>
<sequence length="312" mass="34702">MFENVISIKDFKREDIEFILREAEKMEPFASGEKSSSALRGKILGMMFYEPSTRTRLSFETAMKRLGGDVVGFADTGATSAVKGESLADTAMMLSAYSDAIVIRHNLEGVARYISDVVDVPVINAGDGAGQHPTQTLLDLYTMKRFFGRIGSLRVALVGDLKYGRTVHSLAYALAVFGASMSFVSPPVLRMPDNIIHDLRGAGVEVKETERLDDVIDEVDVLYVTRIQKERFPDPEEYSRIRGAYHIDGSTVADRDLIVMHPLPRIDEISPEVDSLPQAMYFRQAFYGVPVRMALLRLLISERGGSENQKIV</sequence>
<dbReference type="HAMAP" id="MF_00001">
    <property type="entry name" value="Asp_carb_tr"/>
    <property type="match status" value="1"/>
</dbReference>
<dbReference type="PRINTS" id="PR00101">
    <property type="entry name" value="ATCASE"/>
</dbReference>
<dbReference type="Pfam" id="PF02729">
    <property type="entry name" value="OTCace_N"/>
    <property type="match status" value="1"/>
</dbReference>
<evidence type="ECO:0000259" key="8">
    <source>
        <dbReference type="Pfam" id="PF00185"/>
    </source>
</evidence>
<dbReference type="EC" id="2.1.3.2" evidence="7"/>
<feature type="binding site" evidence="7">
    <location>
        <position position="83"/>
    </location>
    <ligand>
        <name>L-aspartate</name>
        <dbReference type="ChEBI" id="CHEBI:29991"/>
    </ligand>
</feature>
<dbReference type="GO" id="GO:0016597">
    <property type="term" value="F:amino acid binding"/>
    <property type="evidence" value="ECO:0007669"/>
    <property type="project" value="InterPro"/>
</dbReference>
<feature type="domain" description="Aspartate/ornithine carbamoyltransferase carbamoyl-P binding" evidence="9">
    <location>
        <begin position="4"/>
        <end position="144"/>
    </location>
</feature>
<evidence type="ECO:0000313" key="11">
    <source>
        <dbReference type="Proteomes" id="UP000256864"/>
    </source>
</evidence>
<comment type="function">
    <text evidence="5 7">Catalyzes the condensation of carbamoyl phosphate and aspartate to form carbamoyl aspartate and inorganic phosphate, the committed step in the de novo pyrimidine nucleotide biosynthesis pathway.</text>
</comment>
<proteinExistence type="inferred from homology"/>
<gene>
    <name evidence="7" type="primary">pyrB</name>
    <name evidence="10" type="ORF">C7452_1485</name>
</gene>
<dbReference type="GO" id="GO:0005829">
    <property type="term" value="C:cytosol"/>
    <property type="evidence" value="ECO:0007669"/>
    <property type="project" value="TreeGrafter"/>
</dbReference>
<dbReference type="InterPro" id="IPR036901">
    <property type="entry name" value="Asp/Orn_carbamoylTrfase_sf"/>
</dbReference>
<dbReference type="GO" id="GO:0004070">
    <property type="term" value="F:aspartate carbamoyltransferase activity"/>
    <property type="evidence" value="ECO:0007669"/>
    <property type="project" value="UniProtKB-UniRule"/>
</dbReference>
<protein>
    <recommendedName>
        <fullName evidence="7">Aspartate carbamoyltransferase</fullName>
        <ecNumber evidence="7">2.1.3.2</ecNumber>
    </recommendedName>
    <alternativeName>
        <fullName evidence="7">Aspartate transcarbamylase</fullName>
        <shortName evidence="7">ATCase</shortName>
    </alternativeName>
</protein>
<feature type="binding site" evidence="7">
    <location>
        <position position="54"/>
    </location>
    <ligand>
        <name>carbamoyl phosphate</name>
        <dbReference type="ChEBI" id="CHEBI:58228"/>
    </ligand>
</feature>
<feature type="binding site" evidence="7">
    <location>
        <position position="135"/>
    </location>
    <ligand>
        <name>carbamoyl phosphate</name>
        <dbReference type="ChEBI" id="CHEBI:58228"/>
    </ligand>
</feature>
<dbReference type="PANTHER" id="PTHR45753">
    <property type="entry name" value="ORNITHINE CARBAMOYLTRANSFERASE, MITOCHONDRIAL"/>
    <property type="match status" value="1"/>
</dbReference>
<feature type="binding site" evidence="7">
    <location>
        <position position="226"/>
    </location>
    <ligand>
        <name>L-aspartate</name>
        <dbReference type="ChEBI" id="CHEBI:29991"/>
    </ligand>
</feature>
<dbReference type="Proteomes" id="UP000256864">
    <property type="component" value="Unassembled WGS sequence"/>
</dbReference>
<dbReference type="GO" id="GO:0006207">
    <property type="term" value="P:'de novo' pyrimidine nucleobase biosynthetic process"/>
    <property type="evidence" value="ECO:0007669"/>
    <property type="project" value="InterPro"/>
</dbReference>
<keyword evidence="11" id="KW-1185">Reference proteome</keyword>
<feature type="binding site" evidence="7">
    <location>
        <position position="263"/>
    </location>
    <ligand>
        <name>carbamoyl phosphate</name>
        <dbReference type="ChEBI" id="CHEBI:58228"/>
    </ligand>
</feature>
<dbReference type="GO" id="GO:0044205">
    <property type="term" value="P:'de novo' UMP biosynthetic process"/>
    <property type="evidence" value="ECO:0007669"/>
    <property type="project" value="UniProtKB-UniRule"/>
</dbReference>
<organism evidence="10 11">
    <name type="scientific">Methanothermobacter defluvii</name>
    <dbReference type="NCBI Taxonomy" id="49339"/>
    <lineage>
        <taxon>Archaea</taxon>
        <taxon>Methanobacteriati</taxon>
        <taxon>Methanobacteriota</taxon>
        <taxon>Methanomada group</taxon>
        <taxon>Methanobacteria</taxon>
        <taxon>Methanobacteriales</taxon>
        <taxon>Methanobacteriaceae</taxon>
        <taxon>Methanothermobacter</taxon>
    </lineage>
</organism>
<feature type="binding site" evidence="7">
    <location>
        <position position="264"/>
    </location>
    <ligand>
        <name>carbamoyl phosphate</name>
        <dbReference type="ChEBI" id="CHEBI:58228"/>
    </ligand>
</feature>
<dbReference type="FunFam" id="3.40.50.1370:FF:000001">
    <property type="entry name" value="Aspartate carbamoyltransferase"/>
    <property type="match status" value="1"/>
</dbReference>
<dbReference type="Gene3D" id="3.40.50.1370">
    <property type="entry name" value="Aspartate/ornithine carbamoyltransferase"/>
    <property type="match status" value="2"/>
</dbReference>
<comment type="similarity">
    <text evidence="2 7">Belongs to the aspartate/ornithine carbamoyltransferase superfamily. ATCase family.</text>
</comment>
<comment type="catalytic activity">
    <reaction evidence="6 7">
        <text>carbamoyl phosphate + L-aspartate = N-carbamoyl-L-aspartate + phosphate + H(+)</text>
        <dbReference type="Rhea" id="RHEA:20013"/>
        <dbReference type="ChEBI" id="CHEBI:15378"/>
        <dbReference type="ChEBI" id="CHEBI:29991"/>
        <dbReference type="ChEBI" id="CHEBI:32814"/>
        <dbReference type="ChEBI" id="CHEBI:43474"/>
        <dbReference type="ChEBI" id="CHEBI:58228"/>
        <dbReference type="EC" id="2.1.3.2"/>
    </reaction>
</comment>
<evidence type="ECO:0000256" key="3">
    <source>
        <dbReference type="ARBA" id="ARBA00022679"/>
    </source>
</evidence>
<evidence type="ECO:0000256" key="5">
    <source>
        <dbReference type="ARBA" id="ARBA00043884"/>
    </source>
</evidence>
<dbReference type="RefSeq" id="WP_115892711.1">
    <property type="nucleotide sequence ID" value="NZ_QREL01000002.1"/>
</dbReference>
<comment type="subunit">
    <text evidence="7">Heterooligomer of catalytic and regulatory chains.</text>
</comment>
<dbReference type="SUPFAM" id="SSF53671">
    <property type="entry name" value="Aspartate/ornithine carbamoyltransferase"/>
    <property type="match status" value="1"/>
</dbReference>
<evidence type="ECO:0000313" key="10">
    <source>
        <dbReference type="EMBL" id="REE26514.1"/>
    </source>
</evidence>
<dbReference type="EMBL" id="QREL01000002">
    <property type="protein sequence ID" value="REE26514.1"/>
    <property type="molecule type" value="Genomic_DNA"/>
</dbReference>
<feature type="binding site" evidence="7">
    <location>
        <position position="165"/>
    </location>
    <ligand>
        <name>L-aspartate</name>
        <dbReference type="ChEBI" id="CHEBI:29991"/>
    </ligand>
</feature>
<evidence type="ECO:0000259" key="9">
    <source>
        <dbReference type="Pfam" id="PF02729"/>
    </source>
</evidence>
<reference evidence="10 11" key="1">
    <citation type="submission" date="2018-07" db="EMBL/GenBank/DDBJ databases">
        <title>Genomic Encyclopedia of Type Strains, Phase IV (KMG-IV): sequencing the most valuable type-strain genomes for metagenomic binning, comparative biology and taxonomic classification.</title>
        <authorList>
            <person name="Goeker M."/>
        </authorList>
    </citation>
    <scope>NUCLEOTIDE SEQUENCE [LARGE SCALE GENOMIC DNA]</scope>
    <source>
        <strain evidence="10 11">DSM 7466</strain>
    </source>
</reference>
<evidence type="ECO:0000256" key="4">
    <source>
        <dbReference type="ARBA" id="ARBA00022975"/>
    </source>
</evidence>
<keyword evidence="4 7" id="KW-0665">Pyrimidine biosynthesis</keyword>
<dbReference type="InterPro" id="IPR006130">
    <property type="entry name" value="Asp/Orn_carbamoylTrfase"/>
</dbReference>
<dbReference type="Pfam" id="PF00185">
    <property type="entry name" value="OTCace"/>
    <property type="match status" value="1"/>
</dbReference>
<dbReference type="NCBIfam" id="NF002032">
    <property type="entry name" value="PRK00856.1"/>
    <property type="match status" value="1"/>
</dbReference>
<evidence type="ECO:0000256" key="7">
    <source>
        <dbReference type="HAMAP-Rule" id="MF_00001"/>
    </source>
</evidence>